<reference evidence="2 3" key="1">
    <citation type="submission" date="2022-12" db="EMBL/GenBank/DDBJ databases">
        <title>Chromosome-level genome of Tegillarca granosa.</title>
        <authorList>
            <person name="Kim J."/>
        </authorList>
    </citation>
    <scope>NUCLEOTIDE SEQUENCE [LARGE SCALE GENOMIC DNA]</scope>
    <source>
        <strain evidence="2">Teg-2019</strain>
        <tissue evidence="2">Adductor muscle</tissue>
    </source>
</reference>
<keyword evidence="3" id="KW-1185">Reference proteome</keyword>
<evidence type="ECO:0000313" key="2">
    <source>
        <dbReference type="EMBL" id="KAJ8312535.1"/>
    </source>
</evidence>
<dbReference type="PANTHER" id="PTHR31350">
    <property type="entry name" value="SI:DKEY-261L7.2"/>
    <property type="match status" value="1"/>
</dbReference>
<dbReference type="Gene3D" id="1.20.1280.50">
    <property type="match status" value="1"/>
</dbReference>
<evidence type="ECO:0000259" key="1">
    <source>
        <dbReference type="SMART" id="SM00256"/>
    </source>
</evidence>
<accession>A0ABQ9F8C0</accession>
<organism evidence="2 3">
    <name type="scientific">Tegillarca granosa</name>
    <name type="common">Malaysian cockle</name>
    <name type="synonym">Anadara granosa</name>
    <dbReference type="NCBI Taxonomy" id="220873"/>
    <lineage>
        <taxon>Eukaryota</taxon>
        <taxon>Metazoa</taxon>
        <taxon>Spiralia</taxon>
        <taxon>Lophotrochozoa</taxon>
        <taxon>Mollusca</taxon>
        <taxon>Bivalvia</taxon>
        <taxon>Autobranchia</taxon>
        <taxon>Pteriomorphia</taxon>
        <taxon>Arcoida</taxon>
        <taxon>Arcoidea</taxon>
        <taxon>Arcidae</taxon>
        <taxon>Tegillarca</taxon>
    </lineage>
</organism>
<name>A0ABQ9F8C0_TEGGR</name>
<feature type="domain" description="F-box" evidence="1">
    <location>
        <begin position="21"/>
        <end position="63"/>
    </location>
</feature>
<proteinExistence type="predicted"/>
<dbReference type="InterPro" id="IPR001810">
    <property type="entry name" value="F-box_dom"/>
</dbReference>
<dbReference type="EMBL" id="JARBDR010000440">
    <property type="protein sequence ID" value="KAJ8312535.1"/>
    <property type="molecule type" value="Genomic_DNA"/>
</dbReference>
<dbReference type="SMART" id="SM00256">
    <property type="entry name" value="FBOX"/>
    <property type="match status" value="1"/>
</dbReference>
<gene>
    <name evidence="2" type="ORF">KUTeg_009908</name>
</gene>
<dbReference type="Pfam" id="PF12937">
    <property type="entry name" value="F-box-like"/>
    <property type="match status" value="1"/>
</dbReference>
<dbReference type="SUPFAM" id="SSF81383">
    <property type="entry name" value="F-box domain"/>
    <property type="match status" value="1"/>
</dbReference>
<dbReference type="InterPro" id="IPR032698">
    <property type="entry name" value="SirB1_N"/>
</dbReference>
<sequence length="387" mass="45291">MDSTCPSDIGSVESHRQLQELPNELIEHILLNNCIQIRDVCSVAKTCKNLHFVCQSNELWKQKLKQRWPKLLSRYKRNQTYNWHQEVEKCYSVGKIVRQLLQKLSPKFYKVEAISDDGFRDFDKLIDEFQSEEIVINQLMEVLHDNRSHENLTNKYYAAKVIRYILHSQLRKAWDNYLELPADQQSPEIGAVMIAQWCQPTVNITENDISDQLDKLAEETKCDCPDTIRNLYTKHELDGKFPMFSPQQERVILETMNHVLYTKHEFAGNAGDYYDEKNSYIDQVLSRHVGIPITLSIIYNSVAARLGIHLDFVNFPGHFLLKWKEHPMAQMDQQYTFIDAFNNGRFLKRTELASTFHLPDEILQSPDIFISTQPLQLFFFPGISKNV</sequence>
<evidence type="ECO:0000313" key="3">
    <source>
        <dbReference type="Proteomes" id="UP001217089"/>
    </source>
</evidence>
<dbReference type="PANTHER" id="PTHR31350:SF21">
    <property type="entry name" value="F-BOX ONLY PROTEIN 21"/>
    <property type="match status" value="1"/>
</dbReference>
<dbReference type="Pfam" id="PF13369">
    <property type="entry name" value="Transglut_core2"/>
    <property type="match status" value="1"/>
</dbReference>
<protein>
    <recommendedName>
        <fullName evidence="1">F-box domain-containing protein</fullName>
    </recommendedName>
</protein>
<dbReference type="Proteomes" id="UP001217089">
    <property type="component" value="Unassembled WGS sequence"/>
</dbReference>
<dbReference type="InterPro" id="IPR036047">
    <property type="entry name" value="F-box-like_dom_sf"/>
</dbReference>
<comment type="caution">
    <text evidence="2">The sequence shown here is derived from an EMBL/GenBank/DDBJ whole genome shotgun (WGS) entry which is preliminary data.</text>
</comment>